<dbReference type="OrthoDB" id="6480633at2759"/>
<evidence type="ECO:0000313" key="6">
    <source>
        <dbReference type="Proteomes" id="UP000534107"/>
    </source>
</evidence>
<dbReference type="CDD" id="cd00033">
    <property type="entry name" value="CCP"/>
    <property type="match status" value="2"/>
</dbReference>
<protein>
    <submittedName>
        <fullName evidence="5">DAF factor</fullName>
    </submittedName>
</protein>
<keyword evidence="6" id="KW-1185">Reference proteome</keyword>
<accession>A0A7K9H8F1</accession>
<dbReference type="Pfam" id="PF00084">
    <property type="entry name" value="Sushi"/>
    <property type="match status" value="1"/>
</dbReference>
<evidence type="ECO:0000256" key="3">
    <source>
        <dbReference type="PROSITE-ProRule" id="PRU00302"/>
    </source>
</evidence>
<organism evidence="5 6">
    <name type="scientific">Bucco capensis</name>
    <name type="common">collared puffbird</name>
    <dbReference type="NCBI Taxonomy" id="135168"/>
    <lineage>
        <taxon>Eukaryota</taxon>
        <taxon>Metazoa</taxon>
        <taxon>Chordata</taxon>
        <taxon>Craniata</taxon>
        <taxon>Vertebrata</taxon>
        <taxon>Euteleostomi</taxon>
        <taxon>Archelosauria</taxon>
        <taxon>Archosauria</taxon>
        <taxon>Dinosauria</taxon>
        <taxon>Saurischia</taxon>
        <taxon>Theropoda</taxon>
        <taxon>Coelurosauria</taxon>
        <taxon>Aves</taxon>
        <taxon>Neognathae</taxon>
        <taxon>Neoaves</taxon>
        <taxon>Telluraves</taxon>
        <taxon>Coraciimorphae</taxon>
        <taxon>Piciformes</taxon>
        <taxon>Bucconidae</taxon>
        <taxon>Bucco</taxon>
    </lineage>
</organism>
<sequence>CGPPPRLYFAELKEEHRNELHFSLGKTVQYTCRPGYAKKPGMSPAVTCLASGEWSEALEFCTRKKCSHPEEPVNGRIISLRDLLFGSTVVYGCEEG</sequence>
<name>A0A7K9H8F1_9PICI</name>
<keyword evidence="2" id="KW-1015">Disulfide bond</keyword>
<dbReference type="InterPro" id="IPR000436">
    <property type="entry name" value="Sushi_SCR_CCP_dom"/>
</dbReference>
<dbReference type="PANTHER" id="PTHR45656:SF15">
    <property type="entry name" value="SUSHI DOMAIN-CONTAINING PROTEIN"/>
    <property type="match status" value="1"/>
</dbReference>
<evidence type="ECO:0000256" key="2">
    <source>
        <dbReference type="ARBA" id="ARBA00023157"/>
    </source>
</evidence>
<evidence type="ECO:0000259" key="4">
    <source>
        <dbReference type="PROSITE" id="PS50923"/>
    </source>
</evidence>
<dbReference type="SUPFAM" id="SSF57535">
    <property type="entry name" value="Complement control module/SCR domain"/>
    <property type="match status" value="2"/>
</dbReference>
<dbReference type="InterPro" id="IPR035976">
    <property type="entry name" value="Sushi/SCR/CCP_sf"/>
</dbReference>
<dbReference type="PROSITE" id="PS50923">
    <property type="entry name" value="SUSHI"/>
    <property type="match status" value="1"/>
</dbReference>
<feature type="non-terminal residue" evidence="5">
    <location>
        <position position="96"/>
    </location>
</feature>
<dbReference type="Proteomes" id="UP000534107">
    <property type="component" value="Unassembled WGS sequence"/>
</dbReference>
<dbReference type="AlphaFoldDB" id="A0A7K9H8F1"/>
<keyword evidence="3" id="KW-0768">Sushi</keyword>
<dbReference type="SMART" id="SM00032">
    <property type="entry name" value="CCP"/>
    <property type="match status" value="1"/>
</dbReference>
<comment type="caution">
    <text evidence="3">Lacks conserved residue(s) required for the propagation of feature annotation.</text>
</comment>
<feature type="domain" description="Sushi" evidence="4">
    <location>
        <begin position="1"/>
        <end position="63"/>
    </location>
</feature>
<dbReference type="EMBL" id="VWZO01001183">
    <property type="protein sequence ID" value="NXH09958.1"/>
    <property type="molecule type" value="Genomic_DNA"/>
</dbReference>
<keyword evidence="1" id="KW-0677">Repeat</keyword>
<reference evidence="5 6" key="1">
    <citation type="submission" date="2019-09" db="EMBL/GenBank/DDBJ databases">
        <title>Bird 10,000 Genomes (B10K) Project - Family phase.</title>
        <authorList>
            <person name="Zhang G."/>
        </authorList>
    </citation>
    <scope>NUCLEOTIDE SEQUENCE [LARGE SCALE GENOMIC DNA]</scope>
    <source>
        <strain evidence="5">B10K-DU-001-16</strain>
        <tissue evidence="5">Muscle</tissue>
    </source>
</reference>
<dbReference type="PANTHER" id="PTHR45656">
    <property type="entry name" value="PROTEIN CBR-CLEC-78"/>
    <property type="match status" value="1"/>
</dbReference>
<dbReference type="InterPro" id="IPR051277">
    <property type="entry name" value="SEZ6_CSMD_C4BPB_Regulators"/>
</dbReference>
<feature type="non-terminal residue" evidence="5">
    <location>
        <position position="1"/>
    </location>
</feature>
<evidence type="ECO:0000313" key="5">
    <source>
        <dbReference type="EMBL" id="NXH09958.1"/>
    </source>
</evidence>
<dbReference type="Gene3D" id="2.10.70.10">
    <property type="entry name" value="Complement Module, domain 1"/>
    <property type="match status" value="2"/>
</dbReference>
<proteinExistence type="predicted"/>
<gene>
    <name evidence="5" type="primary">Cd55_1</name>
    <name evidence="5" type="ORF">BUCCAP_R12293</name>
</gene>
<evidence type="ECO:0000256" key="1">
    <source>
        <dbReference type="ARBA" id="ARBA00022737"/>
    </source>
</evidence>
<comment type="caution">
    <text evidence="5">The sequence shown here is derived from an EMBL/GenBank/DDBJ whole genome shotgun (WGS) entry which is preliminary data.</text>
</comment>